<dbReference type="Proteomes" id="UP001221686">
    <property type="component" value="Unassembled WGS sequence"/>
</dbReference>
<protein>
    <submittedName>
        <fullName evidence="2">MerR family transcriptional regulator</fullName>
    </submittedName>
</protein>
<keyword evidence="3" id="KW-1185">Reference proteome</keyword>
<dbReference type="Gene3D" id="1.10.10.60">
    <property type="entry name" value="Homeodomain-like"/>
    <property type="match status" value="1"/>
</dbReference>
<dbReference type="RefSeq" id="WP_272088431.1">
    <property type="nucleotide sequence ID" value="NZ_JAQNDL010000002.1"/>
</dbReference>
<organism evidence="2 3">
    <name type="scientific">Nannocystis bainbridge</name>
    <dbReference type="NCBI Taxonomy" id="2995303"/>
    <lineage>
        <taxon>Bacteria</taxon>
        <taxon>Pseudomonadati</taxon>
        <taxon>Myxococcota</taxon>
        <taxon>Polyangia</taxon>
        <taxon>Nannocystales</taxon>
        <taxon>Nannocystaceae</taxon>
        <taxon>Nannocystis</taxon>
    </lineage>
</organism>
<reference evidence="2 3" key="1">
    <citation type="submission" date="2022-11" db="EMBL/GenBank/DDBJ databases">
        <title>Minimal conservation of predation-associated metabolite biosynthetic gene clusters underscores biosynthetic potential of Myxococcota including descriptions for ten novel species: Archangium lansinium sp. nov., Myxococcus landrumus sp. nov., Nannocystis bai.</title>
        <authorList>
            <person name="Ahearne A."/>
            <person name="Stevens C."/>
            <person name="Dowd S."/>
        </authorList>
    </citation>
    <scope>NUCLEOTIDE SEQUENCE [LARGE SCALE GENOMIC DNA]</scope>
    <source>
        <strain evidence="2 3">BB15-2</strain>
    </source>
</reference>
<proteinExistence type="predicted"/>
<comment type="caution">
    <text evidence="2">The sequence shown here is derived from an EMBL/GenBank/DDBJ whole genome shotgun (WGS) entry which is preliminary data.</text>
</comment>
<feature type="domain" description="HTH merR-type" evidence="1">
    <location>
        <begin position="24"/>
        <end position="76"/>
    </location>
</feature>
<accession>A0ABT5E3P0</accession>
<name>A0ABT5E3P0_9BACT</name>
<sequence>MQHSASFATQTEIREAARTDDDADLHCWVALGLMPDPRDRGANRNRWSPWAIERARWIRAQLEQGASLGAIAELVRHGFGVPSPPILDDATAEPAPEPEPVRVELDGFDLGAAERRLCQEALERAGSLVGAAALLGITRHALRRLMVKLELEKPRPK</sequence>
<evidence type="ECO:0000313" key="2">
    <source>
        <dbReference type="EMBL" id="MDC0719934.1"/>
    </source>
</evidence>
<dbReference type="EMBL" id="JAQNDL010000002">
    <property type="protein sequence ID" value="MDC0719934.1"/>
    <property type="molecule type" value="Genomic_DNA"/>
</dbReference>
<evidence type="ECO:0000259" key="1">
    <source>
        <dbReference type="Pfam" id="PF13411"/>
    </source>
</evidence>
<gene>
    <name evidence="2" type="ORF">POL25_23750</name>
</gene>
<dbReference type="InterPro" id="IPR000551">
    <property type="entry name" value="MerR-type_HTH_dom"/>
</dbReference>
<evidence type="ECO:0000313" key="3">
    <source>
        <dbReference type="Proteomes" id="UP001221686"/>
    </source>
</evidence>
<dbReference type="Pfam" id="PF13411">
    <property type="entry name" value="MerR_1"/>
    <property type="match status" value="1"/>
</dbReference>